<evidence type="ECO:0000313" key="3">
    <source>
        <dbReference type="EMBL" id="PIZ14819.1"/>
    </source>
</evidence>
<feature type="chain" id="PRO_5014156793" description="Type IX secretion system protein PorV domain-containing protein" evidence="1">
    <location>
        <begin position="23"/>
        <end position="312"/>
    </location>
</feature>
<evidence type="ECO:0000259" key="2">
    <source>
        <dbReference type="Pfam" id="PF19572"/>
    </source>
</evidence>
<sequence>MKKSYIGISIIACFLFIPYSYAGNPGTTGANFLKLGVGARPVGMGEAFCGVADDINSLYWNPAGLNSIQGKEISFMHNFWFEGINYDYLAYAQRIGKFGVIGGNFAFIGYGSIPRTFEKADGTYDRTEGDFTASDISVNISYAQKIMEKFDLGITLKIINETIESYSAFAFGLDIGFLYAIPQTKNLTLGISVQNIGTPLTFIEKPSPLPLNFKLGAGYKVYSDKNNSILTALDINIPIDNKVNFNLGAEYWFRGIIAARIGYKTITISELGGLAGLCAGLGFKWQDYGIDYAFVPYGDLGYTHRISLMAEF</sequence>
<evidence type="ECO:0000313" key="4">
    <source>
        <dbReference type="Proteomes" id="UP000234145"/>
    </source>
</evidence>
<feature type="signal peptide" evidence="1">
    <location>
        <begin position="1"/>
        <end position="22"/>
    </location>
</feature>
<dbReference type="AlphaFoldDB" id="A0A2H9P9F3"/>
<dbReference type="Proteomes" id="UP000234145">
    <property type="component" value="Unassembled WGS sequence"/>
</dbReference>
<dbReference type="SUPFAM" id="SSF56935">
    <property type="entry name" value="Porins"/>
    <property type="match status" value="1"/>
</dbReference>
<dbReference type="Gene3D" id="2.40.160.60">
    <property type="entry name" value="Outer membrane protein transport protein (OMPP1/FadL/TodX)"/>
    <property type="match status" value="1"/>
</dbReference>
<dbReference type="EMBL" id="PFMS01000123">
    <property type="protein sequence ID" value="PIZ14819.1"/>
    <property type="molecule type" value="Genomic_DNA"/>
</dbReference>
<evidence type="ECO:0000256" key="1">
    <source>
        <dbReference type="SAM" id="SignalP"/>
    </source>
</evidence>
<reference evidence="4" key="1">
    <citation type="submission" date="2017-09" db="EMBL/GenBank/DDBJ databases">
        <title>Depth-based differentiation of microbial function through sediment-hosted aquifers and enrichment of novel symbionts in the deep terrestrial subsurface.</title>
        <authorList>
            <person name="Probst A.J."/>
            <person name="Ladd B."/>
            <person name="Jarett J.K."/>
            <person name="Geller-Mcgrath D.E."/>
            <person name="Sieber C.M.K."/>
            <person name="Emerson J.B."/>
            <person name="Anantharaman K."/>
            <person name="Thomas B.C."/>
            <person name="Malmstrom R."/>
            <person name="Stieglmeier M."/>
            <person name="Klingl A."/>
            <person name="Woyke T."/>
            <person name="Ryan C.M."/>
            <person name="Banfield J.F."/>
        </authorList>
    </citation>
    <scope>NUCLEOTIDE SEQUENCE [LARGE SCALE GENOMIC DNA]</scope>
</reference>
<proteinExistence type="predicted"/>
<dbReference type="Pfam" id="PF19572">
    <property type="entry name" value="PorV"/>
    <property type="match status" value="1"/>
</dbReference>
<gene>
    <name evidence="3" type="ORF">COY51_07200</name>
</gene>
<accession>A0A2H9P9F3</accession>
<organism evidence="3 4">
    <name type="scientific">Candidatus Desantisbacteria bacterium CG_4_10_14_0_8_um_filter_39_17</name>
    <dbReference type="NCBI Taxonomy" id="1974542"/>
    <lineage>
        <taxon>Bacteria</taxon>
        <taxon>Candidatus Desantisiibacteriota</taxon>
    </lineage>
</organism>
<name>A0A2H9P9F3_9BACT</name>
<dbReference type="InterPro" id="IPR045741">
    <property type="entry name" value="PorV"/>
</dbReference>
<comment type="caution">
    <text evidence="3">The sequence shown here is derived from an EMBL/GenBank/DDBJ whole genome shotgun (WGS) entry which is preliminary data.</text>
</comment>
<dbReference type="NCBIfam" id="NF033709">
    <property type="entry name" value="PorV_fam"/>
    <property type="match status" value="1"/>
</dbReference>
<feature type="domain" description="Type IX secretion system protein PorV" evidence="2">
    <location>
        <begin position="27"/>
        <end position="236"/>
    </location>
</feature>
<keyword evidence="1" id="KW-0732">Signal</keyword>
<protein>
    <recommendedName>
        <fullName evidence="2">Type IX secretion system protein PorV domain-containing protein</fullName>
    </recommendedName>
</protein>